<dbReference type="AlphaFoldDB" id="A0A238FGX1"/>
<evidence type="ECO:0000313" key="2">
    <source>
        <dbReference type="EMBL" id="SCV73062.1"/>
    </source>
</evidence>
<evidence type="ECO:0000256" key="1">
    <source>
        <dbReference type="SAM" id="MobiDB-lite"/>
    </source>
</evidence>
<dbReference type="STRING" id="269621.A0A238FGX1"/>
<sequence length="273" mass="29399">MSNNNNNIIISAAVGATSPAKAATVTATGPAAIAATSSHPLMHDIANCVIVKAPPGSSPEQVLLALDKQFPSLAGAMPSLIKGQRALRFPKGTDQHELVATGLIGVELFNQKIAEYGTVLKRRAQYVGKTKHIAGVYDFVLALKDRKVLPPAYLTLERDGVTERIPLRITGGMRHCVFCRSSEHVRKECTVAPVCKICKRTSHATQHCPDRHVSGSQGPQTSRASPAAPPPPSGRRWSSWPPHGRAREVRPQGAHQDWVSWPPPGARPHVVFP</sequence>
<name>A0A238FGX1_9BASI</name>
<protein>
    <submittedName>
        <fullName evidence="2">BQ2448_6987 protein</fullName>
    </submittedName>
</protein>
<dbReference type="EMBL" id="FMSP01000017">
    <property type="protein sequence ID" value="SCV73062.1"/>
    <property type="molecule type" value="Genomic_DNA"/>
</dbReference>
<feature type="region of interest" description="Disordered" evidence="1">
    <location>
        <begin position="206"/>
        <end position="273"/>
    </location>
</feature>
<evidence type="ECO:0000313" key="3">
    <source>
        <dbReference type="Proteomes" id="UP000198372"/>
    </source>
</evidence>
<reference evidence="3" key="1">
    <citation type="submission" date="2016-09" db="EMBL/GenBank/DDBJ databases">
        <authorList>
            <person name="Jeantristanb JTB J.-T."/>
            <person name="Ricardo R."/>
        </authorList>
    </citation>
    <scope>NUCLEOTIDE SEQUENCE [LARGE SCALE GENOMIC DNA]</scope>
</reference>
<dbReference type="Proteomes" id="UP000198372">
    <property type="component" value="Unassembled WGS sequence"/>
</dbReference>
<organism evidence="2 3">
    <name type="scientific">Microbotryum intermedium</name>
    <dbReference type="NCBI Taxonomy" id="269621"/>
    <lineage>
        <taxon>Eukaryota</taxon>
        <taxon>Fungi</taxon>
        <taxon>Dikarya</taxon>
        <taxon>Basidiomycota</taxon>
        <taxon>Pucciniomycotina</taxon>
        <taxon>Microbotryomycetes</taxon>
        <taxon>Microbotryales</taxon>
        <taxon>Microbotryaceae</taxon>
        <taxon>Microbotryum</taxon>
    </lineage>
</organism>
<dbReference type="OrthoDB" id="2539227at2759"/>
<proteinExistence type="predicted"/>
<accession>A0A238FGX1</accession>
<keyword evidence="3" id="KW-1185">Reference proteome</keyword>
<gene>
    <name evidence="2" type="ORF">BQ2448_6987</name>
</gene>